<dbReference type="Proteomes" id="UP001242480">
    <property type="component" value="Unassembled WGS sequence"/>
</dbReference>
<name>A0ABU0JE38_9HYPH</name>
<accession>A0ABU0JE38</accession>
<keyword evidence="3" id="KW-1185">Reference proteome</keyword>
<organism evidence="2 3">
    <name type="scientific">Labrys wisconsinensis</name>
    <dbReference type="NCBI Taxonomy" id="425677"/>
    <lineage>
        <taxon>Bacteria</taxon>
        <taxon>Pseudomonadati</taxon>
        <taxon>Pseudomonadota</taxon>
        <taxon>Alphaproteobacteria</taxon>
        <taxon>Hyphomicrobiales</taxon>
        <taxon>Xanthobacteraceae</taxon>
        <taxon>Labrys</taxon>
    </lineage>
</organism>
<feature type="signal peptide" evidence="1">
    <location>
        <begin position="1"/>
        <end position="23"/>
    </location>
</feature>
<evidence type="ECO:0000313" key="2">
    <source>
        <dbReference type="EMBL" id="MDQ0472541.1"/>
    </source>
</evidence>
<feature type="chain" id="PRO_5045645521" evidence="1">
    <location>
        <begin position="24"/>
        <end position="95"/>
    </location>
</feature>
<evidence type="ECO:0000313" key="3">
    <source>
        <dbReference type="Proteomes" id="UP001242480"/>
    </source>
</evidence>
<dbReference type="EMBL" id="JAUSVX010000012">
    <property type="protein sequence ID" value="MDQ0472541.1"/>
    <property type="molecule type" value="Genomic_DNA"/>
</dbReference>
<protein>
    <submittedName>
        <fullName evidence="2">Uncharacterized protein</fullName>
    </submittedName>
</protein>
<proteinExistence type="predicted"/>
<keyword evidence="1" id="KW-0732">Signal</keyword>
<comment type="caution">
    <text evidence="2">The sequence shown here is derived from an EMBL/GenBank/DDBJ whole genome shotgun (WGS) entry which is preliminary data.</text>
</comment>
<dbReference type="RefSeq" id="WP_307279506.1">
    <property type="nucleotide sequence ID" value="NZ_JAUSVX010000012.1"/>
</dbReference>
<sequence>MTGDRRLAAAVLALLLGCGPAAADGAKPAEPALPEPAPDSVLAFVRAHPDCLEITDACMVCRIEQGEAHCSTPGIACIKSALACSRSRPSSQPPP</sequence>
<evidence type="ECO:0000256" key="1">
    <source>
        <dbReference type="SAM" id="SignalP"/>
    </source>
</evidence>
<dbReference type="PROSITE" id="PS51257">
    <property type="entry name" value="PROKAR_LIPOPROTEIN"/>
    <property type="match status" value="1"/>
</dbReference>
<gene>
    <name evidence="2" type="ORF">QO011_005570</name>
</gene>
<reference evidence="2 3" key="1">
    <citation type="submission" date="2023-07" db="EMBL/GenBank/DDBJ databases">
        <title>Genomic Encyclopedia of Type Strains, Phase IV (KMG-IV): sequencing the most valuable type-strain genomes for metagenomic binning, comparative biology and taxonomic classification.</title>
        <authorList>
            <person name="Goeker M."/>
        </authorList>
    </citation>
    <scope>NUCLEOTIDE SEQUENCE [LARGE SCALE GENOMIC DNA]</scope>
    <source>
        <strain evidence="2 3">DSM 19619</strain>
    </source>
</reference>